<dbReference type="RefSeq" id="WP_137638486.1">
    <property type="nucleotide sequence ID" value="NZ_BJDN01000026.1"/>
</dbReference>
<evidence type="ECO:0000313" key="3">
    <source>
        <dbReference type="Proteomes" id="UP001597104"/>
    </source>
</evidence>
<comment type="caution">
    <text evidence="2">The sequence shown here is derived from an EMBL/GenBank/DDBJ whole genome shotgun (WGS) entry which is preliminary data.</text>
</comment>
<sequence length="281" mass="31397">MQQIKFQTTSVPALGIGTWHMGEQPQQRPAELQALRYGLDHGLTVIDTAEMYGAGRSESLVGEAIQPYQREKLFLISKFYPQNATKKRMRQSLTASLQRLGTDYLDLYLLHWRGGVPLSETVAGLMELQQAGKIRHWGVSNFDQVDLLELQQLNGAPYLAANEDLYNLGERGVEFDVLPWQQQRQIPFIAYSPVAQGDVRGYLTNNATVKAIAATHQLSTHQLLLAWVLHQPGLLAIPQTSDWHHMQANIAAAEISLTPAELAALDREFPAPTRKQPLAII</sequence>
<dbReference type="PANTHER" id="PTHR43638:SF3">
    <property type="entry name" value="ALDEHYDE REDUCTASE"/>
    <property type="match status" value="1"/>
</dbReference>
<evidence type="ECO:0000259" key="1">
    <source>
        <dbReference type="Pfam" id="PF00248"/>
    </source>
</evidence>
<organism evidence="2 3">
    <name type="scientific">Loigolactobacillus binensis</name>
    <dbReference type="NCBI Taxonomy" id="2559922"/>
    <lineage>
        <taxon>Bacteria</taxon>
        <taxon>Bacillati</taxon>
        <taxon>Bacillota</taxon>
        <taxon>Bacilli</taxon>
        <taxon>Lactobacillales</taxon>
        <taxon>Lactobacillaceae</taxon>
        <taxon>Loigolactobacillus</taxon>
    </lineage>
</organism>
<dbReference type="Gene3D" id="3.20.20.100">
    <property type="entry name" value="NADP-dependent oxidoreductase domain"/>
    <property type="match status" value="1"/>
</dbReference>
<dbReference type="Pfam" id="PF00248">
    <property type="entry name" value="Aldo_ket_red"/>
    <property type="match status" value="1"/>
</dbReference>
<reference evidence="3" key="1">
    <citation type="journal article" date="2019" name="Int. J. Syst. Evol. Microbiol.">
        <title>The Global Catalogue of Microorganisms (GCM) 10K type strain sequencing project: providing services to taxonomists for standard genome sequencing and annotation.</title>
        <authorList>
            <consortium name="The Broad Institute Genomics Platform"/>
            <consortium name="The Broad Institute Genome Sequencing Center for Infectious Disease"/>
            <person name="Wu L."/>
            <person name="Ma J."/>
        </authorList>
    </citation>
    <scope>NUCLEOTIDE SEQUENCE [LARGE SCALE GENOMIC DNA]</scope>
    <source>
        <strain evidence="3">CCM 8925</strain>
    </source>
</reference>
<keyword evidence="3" id="KW-1185">Reference proteome</keyword>
<dbReference type="PANTHER" id="PTHR43638">
    <property type="entry name" value="OXIDOREDUCTASE, ALDO/KETO REDUCTASE FAMILY PROTEIN"/>
    <property type="match status" value="1"/>
</dbReference>
<gene>
    <name evidence="2" type="ORF">ACFQZ7_07290</name>
</gene>
<dbReference type="InterPro" id="IPR020471">
    <property type="entry name" value="AKR"/>
</dbReference>
<dbReference type="PRINTS" id="PR00069">
    <property type="entry name" value="ALDKETRDTASE"/>
</dbReference>
<dbReference type="Proteomes" id="UP001597104">
    <property type="component" value="Unassembled WGS sequence"/>
</dbReference>
<protein>
    <submittedName>
        <fullName evidence="2">Aldo/keto reductase</fullName>
    </submittedName>
</protein>
<dbReference type="EMBL" id="JBHTIO010000036">
    <property type="protein sequence ID" value="MFD0897541.1"/>
    <property type="molecule type" value="Genomic_DNA"/>
</dbReference>
<dbReference type="InterPro" id="IPR036812">
    <property type="entry name" value="NAD(P)_OxRdtase_dom_sf"/>
</dbReference>
<proteinExistence type="predicted"/>
<accession>A0ABW3EEM4</accession>
<evidence type="ECO:0000313" key="2">
    <source>
        <dbReference type="EMBL" id="MFD0897541.1"/>
    </source>
</evidence>
<dbReference type="SUPFAM" id="SSF51430">
    <property type="entry name" value="NAD(P)-linked oxidoreductase"/>
    <property type="match status" value="1"/>
</dbReference>
<name>A0ABW3EEM4_9LACO</name>
<feature type="domain" description="NADP-dependent oxidoreductase" evidence="1">
    <location>
        <begin position="14"/>
        <end position="266"/>
    </location>
</feature>
<dbReference type="InterPro" id="IPR023210">
    <property type="entry name" value="NADP_OxRdtase_dom"/>
</dbReference>